<dbReference type="VEuPathDB" id="FungiDB:MGYG_05064"/>
<dbReference type="PANTHER" id="PTHR43806">
    <property type="entry name" value="PEPTIDASE S8"/>
    <property type="match status" value="1"/>
</dbReference>
<keyword evidence="4" id="KW-0964">Secreted</keyword>
<dbReference type="GO" id="GO:0005576">
    <property type="term" value="C:extracellular region"/>
    <property type="evidence" value="ECO:0007669"/>
    <property type="project" value="UniProtKB-SubCell"/>
</dbReference>
<dbReference type="OMA" id="HEHVAHV"/>
<evidence type="ECO:0000256" key="9">
    <source>
        <dbReference type="ARBA" id="ARBA00023026"/>
    </source>
</evidence>
<gene>
    <name evidence="17" type="ORF">MGYG_05064</name>
</gene>
<dbReference type="CDD" id="cd04077">
    <property type="entry name" value="Peptidases_S8_PCSK9_ProteinaseK_like"/>
    <property type="match status" value="1"/>
</dbReference>
<evidence type="ECO:0000256" key="14">
    <source>
        <dbReference type="SAM" id="MobiDB-lite"/>
    </source>
</evidence>
<dbReference type="eggNOG" id="KOG1153">
    <property type="taxonomic scope" value="Eukaryota"/>
</dbReference>
<organism evidence="18">
    <name type="scientific">Arthroderma gypseum (strain ATCC MYA-4604 / CBS 118893)</name>
    <name type="common">Microsporum gypseum</name>
    <dbReference type="NCBI Taxonomy" id="535722"/>
    <lineage>
        <taxon>Eukaryota</taxon>
        <taxon>Fungi</taxon>
        <taxon>Dikarya</taxon>
        <taxon>Ascomycota</taxon>
        <taxon>Pezizomycotina</taxon>
        <taxon>Eurotiomycetes</taxon>
        <taxon>Eurotiomycetidae</taxon>
        <taxon>Onygenales</taxon>
        <taxon>Arthrodermataceae</taxon>
        <taxon>Nannizzia</taxon>
    </lineage>
</organism>
<evidence type="ECO:0000256" key="10">
    <source>
        <dbReference type="ARBA" id="ARBA00023145"/>
    </source>
</evidence>
<dbReference type="PRINTS" id="PR00723">
    <property type="entry name" value="SUBTILISIN"/>
</dbReference>
<evidence type="ECO:0000259" key="15">
    <source>
        <dbReference type="Pfam" id="PF00082"/>
    </source>
</evidence>
<keyword evidence="11" id="KW-0325">Glycoprotein</keyword>
<name>E4UY98_ARTGP</name>
<dbReference type="EMBL" id="DS989825">
    <property type="protein sequence ID" value="EFR02061.1"/>
    <property type="molecule type" value="Genomic_DNA"/>
</dbReference>
<feature type="active site" description="Charge relay system" evidence="12">
    <location>
        <position position="204"/>
    </location>
</feature>
<keyword evidence="18" id="KW-1185">Reference proteome</keyword>
<dbReference type="PROSITE" id="PS00137">
    <property type="entry name" value="SUBTILASE_HIS"/>
    <property type="match status" value="1"/>
</dbReference>
<proteinExistence type="inferred from homology"/>
<keyword evidence="8 12" id="KW-0720">Serine protease</keyword>
<dbReference type="OrthoDB" id="206201at2759"/>
<evidence type="ECO:0000256" key="12">
    <source>
        <dbReference type="PROSITE-ProRule" id="PRU01240"/>
    </source>
</evidence>
<dbReference type="PROSITE" id="PS51892">
    <property type="entry name" value="SUBTILASE"/>
    <property type="match status" value="1"/>
</dbReference>
<dbReference type="STRING" id="535722.E4UY98"/>
<dbReference type="Proteomes" id="UP000002669">
    <property type="component" value="Unassembled WGS sequence"/>
</dbReference>
<comment type="subcellular location">
    <subcellularLocation>
        <location evidence="2">Secreted</location>
    </subcellularLocation>
</comment>
<feature type="region of interest" description="Disordered" evidence="14">
    <location>
        <begin position="396"/>
        <end position="516"/>
    </location>
</feature>
<dbReference type="GO" id="GO:0006508">
    <property type="term" value="P:proteolysis"/>
    <property type="evidence" value="ECO:0007669"/>
    <property type="project" value="UniProtKB-KW"/>
</dbReference>
<evidence type="ECO:0000256" key="8">
    <source>
        <dbReference type="ARBA" id="ARBA00022825"/>
    </source>
</evidence>
<comment type="similarity">
    <text evidence="3 12 13">Belongs to the peptidase S8 family.</text>
</comment>
<feature type="compositionally biased region" description="Polar residues" evidence="14">
    <location>
        <begin position="396"/>
        <end position="410"/>
    </location>
</feature>
<evidence type="ECO:0000256" key="1">
    <source>
        <dbReference type="ARBA" id="ARBA00002101"/>
    </source>
</evidence>
<dbReference type="GO" id="GO:0004252">
    <property type="term" value="F:serine-type endopeptidase activity"/>
    <property type="evidence" value="ECO:0007669"/>
    <property type="project" value="UniProtKB-UniRule"/>
</dbReference>
<keyword evidence="9" id="KW-0843">Virulence</keyword>
<accession>E4UY98</accession>
<dbReference type="InterPro" id="IPR000209">
    <property type="entry name" value="Peptidase_S8/S53_dom"/>
</dbReference>
<dbReference type="Pfam" id="PF00082">
    <property type="entry name" value="Peptidase_S8"/>
    <property type="match status" value="1"/>
</dbReference>
<dbReference type="InterPro" id="IPR036852">
    <property type="entry name" value="Peptidase_S8/S53_dom_sf"/>
</dbReference>
<protein>
    <submittedName>
        <fullName evidence="17">Proteinase T</fullName>
    </submittedName>
</protein>
<dbReference type="SUPFAM" id="SSF54897">
    <property type="entry name" value="Protease propeptides/inhibitors"/>
    <property type="match status" value="1"/>
</dbReference>
<dbReference type="HOGENOM" id="CLU_011263_1_3_1"/>
<comment type="function">
    <text evidence="1">Secreted subtilisin-like serine protease with keratinolytic activity that contributes to pathogenicity.</text>
</comment>
<dbReference type="SUPFAM" id="SSF52743">
    <property type="entry name" value="Subtilisin-like"/>
    <property type="match status" value="1"/>
</dbReference>
<dbReference type="PROSITE" id="PS00136">
    <property type="entry name" value="SUBTILASE_ASP"/>
    <property type="match status" value="1"/>
</dbReference>
<dbReference type="Gene3D" id="3.40.50.200">
    <property type="entry name" value="Peptidase S8/S53 domain"/>
    <property type="match status" value="1"/>
</dbReference>
<dbReference type="InterPro" id="IPR023828">
    <property type="entry name" value="Peptidase_S8_Ser-AS"/>
</dbReference>
<feature type="active site" description="Charge relay system" evidence="12">
    <location>
        <position position="173"/>
    </location>
</feature>
<dbReference type="InterPro" id="IPR034193">
    <property type="entry name" value="PCSK9_ProteinaseK-like"/>
</dbReference>
<feature type="domain" description="Inhibitor I9" evidence="16">
    <location>
        <begin position="50"/>
        <end position="127"/>
    </location>
</feature>
<evidence type="ECO:0000256" key="4">
    <source>
        <dbReference type="ARBA" id="ARBA00022525"/>
    </source>
</evidence>
<evidence type="ECO:0000256" key="3">
    <source>
        <dbReference type="ARBA" id="ARBA00011073"/>
    </source>
</evidence>
<dbReference type="AlphaFoldDB" id="E4UY98"/>
<dbReference type="InterPro" id="IPR023827">
    <property type="entry name" value="Peptidase_S8_Asp-AS"/>
</dbReference>
<evidence type="ECO:0000256" key="13">
    <source>
        <dbReference type="RuleBase" id="RU003355"/>
    </source>
</evidence>
<reference evidence="18" key="1">
    <citation type="journal article" date="2012" name="MBio">
        <title>Comparative genome analysis of Trichophyton rubrum and related dermatophytes reveals candidate genes involved in infection.</title>
        <authorList>
            <person name="Martinez D.A."/>
            <person name="Oliver B.G."/>
            <person name="Graeser Y."/>
            <person name="Goldberg J.M."/>
            <person name="Li W."/>
            <person name="Martinez-Rossi N.M."/>
            <person name="Monod M."/>
            <person name="Shelest E."/>
            <person name="Barton R.C."/>
            <person name="Birch E."/>
            <person name="Brakhage A.A."/>
            <person name="Chen Z."/>
            <person name="Gurr S.J."/>
            <person name="Heiman D."/>
            <person name="Heitman J."/>
            <person name="Kosti I."/>
            <person name="Rossi A."/>
            <person name="Saif S."/>
            <person name="Samalova M."/>
            <person name="Saunders C.W."/>
            <person name="Shea T."/>
            <person name="Summerbell R.C."/>
            <person name="Xu J."/>
            <person name="Young S."/>
            <person name="Zeng Q."/>
            <person name="Birren B.W."/>
            <person name="Cuomo C.A."/>
            <person name="White T.C."/>
        </authorList>
    </citation>
    <scope>NUCLEOTIDE SEQUENCE [LARGE SCALE GENOMIC DNA]</scope>
    <source>
        <strain evidence="18">ATCC MYA-4604 / CBS 118893</strain>
    </source>
</reference>
<dbReference type="InterPro" id="IPR050131">
    <property type="entry name" value="Peptidase_S8_subtilisin-like"/>
</dbReference>
<keyword evidence="7 12" id="KW-0378">Hydrolase</keyword>
<evidence type="ECO:0000256" key="2">
    <source>
        <dbReference type="ARBA" id="ARBA00004613"/>
    </source>
</evidence>
<feature type="active site" description="Charge relay system" evidence="12">
    <location>
        <position position="362"/>
    </location>
</feature>
<evidence type="ECO:0000256" key="5">
    <source>
        <dbReference type="ARBA" id="ARBA00022670"/>
    </source>
</evidence>
<keyword evidence="5 12" id="KW-0645">Protease</keyword>
<dbReference type="RefSeq" id="XP_003172472.1">
    <property type="nucleotide sequence ID" value="XM_003172424.1"/>
</dbReference>
<dbReference type="GeneID" id="10027742"/>
<dbReference type="InterPro" id="IPR037045">
    <property type="entry name" value="S8pro/Inhibitor_I9_sf"/>
</dbReference>
<sequence length="516" mass="55656">MLKQFVHSFQPCFSSKALSPSPSFRYFLSSAVYAAPFSKPDSSSDVIPDSYIVVLKKDVSSDSFDSHIKWANNVHKRNVAKRGLSLEGMKHTWAMGEFKAYSGAFSSETIDDIKKHEHVAHVEKDRYATAQGWSTQENPPSWGLSRVSDPNPGNHEYTYDGNGGSGVTVFVIDSGIYIEHEEFEGRATWGANFLDGDNRDLYGHGTHVAGTIGSVSYGVAKKVNLVAVKCLDGRGKGPWSAIIAAIHWTVDEARKRGILGKTVINFSLGGEPSPAVDAALVEAHKAGIFISAAAGNFGSDARSVTPGSASLVCVVGNSDENNYRWTGKDPSNWGPRVDIFAPGTRIMSTLPNGGFGPSTGTSMAAPHVAGQVAIYISHGNFDLSAACEFLKQKATPTVQDPGQDTTNRLLSNGSGKGGPGPNPDQKKPDQNKPDQNKPDQNKPDQNKPDQNKPDQNKPPGQNNPQGSGEPENSPPTPSPPQGPNNWGPSWWDRPSPGWLNRPNLGWWNRPYSGWKP</sequence>
<evidence type="ECO:0000256" key="11">
    <source>
        <dbReference type="ARBA" id="ARBA00023180"/>
    </source>
</evidence>
<dbReference type="InterPro" id="IPR015500">
    <property type="entry name" value="Peptidase_S8_subtilisin-rel"/>
</dbReference>
<evidence type="ECO:0000313" key="18">
    <source>
        <dbReference type="Proteomes" id="UP000002669"/>
    </source>
</evidence>
<dbReference type="InterPro" id="IPR010259">
    <property type="entry name" value="S8pro/Inhibitor_I9"/>
</dbReference>
<dbReference type="InterPro" id="IPR022398">
    <property type="entry name" value="Peptidase_S8_His-AS"/>
</dbReference>
<feature type="domain" description="Peptidase S8/S53" evidence="15">
    <location>
        <begin position="164"/>
        <end position="382"/>
    </location>
</feature>
<dbReference type="PANTHER" id="PTHR43806:SF11">
    <property type="entry name" value="CEREVISIN-RELATED"/>
    <property type="match status" value="1"/>
</dbReference>
<keyword evidence="10" id="KW-0865">Zymogen</keyword>
<dbReference type="Gene3D" id="3.30.70.80">
    <property type="entry name" value="Peptidase S8 propeptide/proteinase inhibitor I9"/>
    <property type="match status" value="1"/>
</dbReference>
<dbReference type="PROSITE" id="PS00138">
    <property type="entry name" value="SUBTILASE_SER"/>
    <property type="match status" value="1"/>
</dbReference>
<evidence type="ECO:0000313" key="17">
    <source>
        <dbReference type="EMBL" id="EFR02061.1"/>
    </source>
</evidence>
<feature type="compositionally biased region" description="Basic and acidic residues" evidence="14">
    <location>
        <begin position="424"/>
        <end position="455"/>
    </location>
</feature>
<feature type="compositionally biased region" description="Pro residues" evidence="14">
    <location>
        <begin position="472"/>
        <end position="482"/>
    </location>
</feature>
<keyword evidence="6" id="KW-0732">Signal</keyword>
<dbReference type="Pfam" id="PF05922">
    <property type="entry name" value="Inhibitor_I9"/>
    <property type="match status" value="1"/>
</dbReference>
<evidence type="ECO:0000256" key="6">
    <source>
        <dbReference type="ARBA" id="ARBA00022729"/>
    </source>
</evidence>
<dbReference type="InParanoid" id="E4UY98"/>
<evidence type="ECO:0000256" key="7">
    <source>
        <dbReference type="ARBA" id="ARBA00022801"/>
    </source>
</evidence>
<evidence type="ECO:0000259" key="16">
    <source>
        <dbReference type="Pfam" id="PF05922"/>
    </source>
</evidence>